<organism evidence="1">
    <name type="scientific">Zea mays</name>
    <name type="common">Maize</name>
    <dbReference type="NCBI Taxonomy" id="4577"/>
    <lineage>
        <taxon>Eukaryota</taxon>
        <taxon>Viridiplantae</taxon>
        <taxon>Streptophyta</taxon>
        <taxon>Embryophyta</taxon>
        <taxon>Tracheophyta</taxon>
        <taxon>Spermatophyta</taxon>
        <taxon>Magnoliopsida</taxon>
        <taxon>Liliopsida</taxon>
        <taxon>Poales</taxon>
        <taxon>Poaceae</taxon>
        <taxon>PACMAD clade</taxon>
        <taxon>Panicoideae</taxon>
        <taxon>Andropogonodae</taxon>
        <taxon>Andropogoneae</taxon>
        <taxon>Tripsacinae</taxon>
        <taxon>Zea</taxon>
    </lineage>
</organism>
<sequence>MPKCSVKGQNKNHRRLCGVLVNMERFQELWMEEKVKLRSILVTCLIEDFNPRLSSFFQ</sequence>
<name>B6UF25_MAIZE</name>
<evidence type="ECO:0000313" key="1">
    <source>
        <dbReference type="EMBL" id="ACG47958.1"/>
    </source>
</evidence>
<reference evidence="1" key="1">
    <citation type="journal article" date="2009" name="Plant Mol. Biol.">
        <title>Insights into corn genes derived from large-scale cDNA sequencing.</title>
        <authorList>
            <person name="Alexandrov N.N."/>
            <person name="Brover V.V."/>
            <person name="Freidin S."/>
            <person name="Troukhan M.E."/>
            <person name="Tatarinova T.V."/>
            <person name="Zhang H."/>
            <person name="Swaller T.J."/>
            <person name="Lu Y.P."/>
            <person name="Bouck J."/>
            <person name="Flavell R.B."/>
            <person name="Feldmann K.A."/>
        </authorList>
    </citation>
    <scope>NUCLEOTIDE SEQUENCE</scope>
</reference>
<dbReference type="AlphaFoldDB" id="B6UF25"/>
<protein>
    <submittedName>
        <fullName evidence="1">Uncharacterized protein</fullName>
    </submittedName>
</protein>
<dbReference type="EMBL" id="EU975840">
    <property type="protein sequence ID" value="ACG47958.1"/>
    <property type="molecule type" value="mRNA"/>
</dbReference>
<proteinExistence type="evidence at transcript level"/>
<accession>B6UF25</accession>